<protein>
    <submittedName>
        <fullName evidence="7">ATP-binding cassette domain-containing protein</fullName>
    </submittedName>
</protein>
<evidence type="ECO:0000256" key="1">
    <source>
        <dbReference type="ARBA" id="ARBA00005417"/>
    </source>
</evidence>
<evidence type="ECO:0000256" key="3">
    <source>
        <dbReference type="ARBA" id="ARBA00022741"/>
    </source>
</evidence>
<evidence type="ECO:0000256" key="2">
    <source>
        <dbReference type="ARBA" id="ARBA00022448"/>
    </source>
</evidence>
<dbReference type="InterPro" id="IPR003439">
    <property type="entry name" value="ABC_transporter-like_ATP-bd"/>
</dbReference>
<accession>A0ABY9HBL5</accession>
<dbReference type="SMART" id="SM00382">
    <property type="entry name" value="AAA"/>
    <property type="match status" value="1"/>
</dbReference>
<evidence type="ECO:0000256" key="4">
    <source>
        <dbReference type="ARBA" id="ARBA00022840"/>
    </source>
</evidence>
<dbReference type="SUPFAM" id="SSF52540">
    <property type="entry name" value="P-loop containing nucleoside triphosphate hydrolases"/>
    <property type="match status" value="1"/>
</dbReference>
<feature type="domain" description="ABC transporter" evidence="6">
    <location>
        <begin position="7"/>
        <end position="734"/>
    </location>
</feature>
<sequence length="795" mass="93859">MSKKTILEVINLKKYFVNKNAVNKAVDNVSFDVKEGEIIGLIGESGSGKTTIGRSLLRLYDDFNGFVRLDGKIISGKRISRKRKKFMHKNIQMIFQDPMASLNGQNTIYSILKEPLVVNGIIKNKRKDIKSDWFKVKSNFRYTFIEQALKYQLENLKISNRLHKPFIEKWEKLGNQITFDVLNNLDDQFNSYFAYLEERTKINSIVINNLYKNTENLINLYEEKQADFRAKKIDFDEVALEEARNKYKKEKQLFFFNEKYFELKELEASQKELYDEDKTNYKDAAKISKTSIKNFLAEIKNEYRMHRNDAYSTTFLDYYFHELKLYLINHRLYKELKKNYSKLKFLTFEQLLHLSEEFRKYSQEFYATKLNINTSQKSSIKQLKEIVNKEYDFDLSEYINQSLALEEELKSKYKASKKQYKSTKTKRIIEAFKYAPDYAADRQAAKEELASAQALFDAEAKKYIVKYRERIVAIQKQIAHEQEIDADLRSRDKVVFNQFMLNNKNFIKFFEKDILRPLSKAKKNSKEFKQYQQRQIDLKVYQTNVQDRLNGIKSFQIENKYLNKNLYSIYLLMGVTQKDKKYRAWGKFGTFLTYVGLPLRMHKISNLYTQSIIYKALEDVGLLKQFAYRYPHEFSGGQRQRIVIARALITEPKIIVADEPIASLDISIQAQVVNLLKDLCKKKNIGMVFIAHDLSMIEYIADRVQIMHLGKIVESGKTEAIYANPIHPYTINLFKAIPKISNANEKFQDVKFELSYLEEQMFPNIAIEQEIEDDIHYVYGTQQQVADWIAHKKDE</sequence>
<dbReference type="GO" id="GO:0005524">
    <property type="term" value="F:ATP binding"/>
    <property type="evidence" value="ECO:0007669"/>
    <property type="project" value="UniProtKB-KW"/>
</dbReference>
<feature type="coiled-coil region" evidence="5">
    <location>
        <begin position="211"/>
        <end position="253"/>
    </location>
</feature>
<dbReference type="InterPro" id="IPR013563">
    <property type="entry name" value="Oligopep_ABC_C"/>
</dbReference>
<comment type="similarity">
    <text evidence="1">Belongs to the ABC transporter superfamily.</text>
</comment>
<dbReference type="InterPro" id="IPR017871">
    <property type="entry name" value="ABC_transporter-like_CS"/>
</dbReference>
<dbReference type="PROSITE" id="PS50893">
    <property type="entry name" value="ABC_TRANSPORTER_2"/>
    <property type="match status" value="1"/>
</dbReference>
<reference evidence="7" key="1">
    <citation type="submission" date="2023-08" db="EMBL/GenBank/DDBJ databases">
        <title>Complete genome sequence of Mycoplasma seminis 2200.</title>
        <authorList>
            <person name="Spergser J."/>
        </authorList>
    </citation>
    <scope>NUCLEOTIDE SEQUENCE [LARGE SCALE GENOMIC DNA]</scope>
    <source>
        <strain evidence="7">2200</strain>
    </source>
</reference>
<dbReference type="InterPro" id="IPR027417">
    <property type="entry name" value="P-loop_NTPase"/>
</dbReference>
<dbReference type="PANTHER" id="PTHR43776">
    <property type="entry name" value="TRANSPORT ATP-BINDING PROTEIN"/>
    <property type="match status" value="1"/>
</dbReference>
<evidence type="ECO:0000313" key="7">
    <source>
        <dbReference type="EMBL" id="WLP85836.1"/>
    </source>
</evidence>
<keyword evidence="8" id="KW-1185">Reference proteome</keyword>
<name>A0ABY9HBL5_9MOLU</name>
<keyword evidence="5" id="KW-0175">Coiled coil</keyword>
<evidence type="ECO:0000313" key="8">
    <source>
        <dbReference type="Proteomes" id="UP001237011"/>
    </source>
</evidence>
<keyword evidence="2" id="KW-0813">Transport</keyword>
<dbReference type="Gene3D" id="3.40.50.300">
    <property type="entry name" value="P-loop containing nucleotide triphosphate hydrolases"/>
    <property type="match status" value="2"/>
</dbReference>
<dbReference type="EMBL" id="CP132191">
    <property type="protein sequence ID" value="WLP85836.1"/>
    <property type="molecule type" value="Genomic_DNA"/>
</dbReference>
<evidence type="ECO:0000256" key="5">
    <source>
        <dbReference type="SAM" id="Coils"/>
    </source>
</evidence>
<keyword evidence="3" id="KW-0547">Nucleotide-binding</keyword>
<dbReference type="PANTHER" id="PTHR43776:SF7">
    <property type="entry name" value="D,D-DIPEPTIDE TRANSPORT ATP-BINDING PROTEIN DDPF-RELATED"/>
    <property type="match status" value="1"/>
</dbReference>
<dbReference type="Pfam" id="PF00005">
    <property type="entry name" value="ABC_tran"/>
    <property type="match status" value="2"/>
</dbReference>
<dbReference type="RefSeq" id="WP_305938259.1">
    <property type="nucleotide sequence ID" value="NZ_CP132191.1"/>
</dbReference>
<evidence type="ECO:0000259" key="6">
    <source>
        <dbReference type="PROSITE" id="PS50893"/>
    </source>
</evidence>
<proteinExistence type="inferred from homology"/>
<keyword evidence="4 7" id="KW-0067">ATP-binding</keyword>
<gene>
    <name evidence="7" type="ORF">Q8852_01670</name>
</gene>
<dbReference type="InterPro" id="IPR003593">
    <property type="entry name" value="AAA+_ATPase"/>
</dbReference>
<dbReference type="InterPro" id="IPR050319">
    <property type="entry name" value="ABC_transp_ATP-bind"/>
</dbReference>
<dbReference type="Proteomes" id="UP001237011">
    <property type="component" value="Chromosome"/>
</dbReference>
<dbReference type="PROSITE" id="PS00211">
    <property type="entry name" value="ABC_TRANSPORTER_1"/>
    <property type="match status" value="1"/>
</dbReference>
<organism evidence="7 8">
    <name type="scientific">Mycoplasma seminis</name>
    <dbReference type="NCBI Taxonomy" id="512749"/>
    <lineage>
        <taxon>Bacteria</taxon>
        <taxon>Bacillati</taxon>
        <taxon>Mycoplasmatota</taxon>
        <taxon>Mollicutes</taxon>
        <taxon>Mycoplasmataceae</taxon>
        <taxon>Mycoplasma</taxon>
    </lineage>
</organism>
<dbReference type="Pfam" id="PF08352">
    <property type="entry name" value="oligo_HPY"/>
    <property type="match status" value="1"/>
</dbReference>